<feature type="compositionally biased region" description="Low complexity" evidence="1">
    <location>
        <begin position="19"/>
        <end position="31"/>
    </location>
</feature>
<dbReference type="EMBL" id="BMES01000002">
    <property type="protein sequence ID" value="GGH29770.1"/>
    <property type="molecule type" value="Genomic_DNA"/>
</dbReference>
<gene>
    <name evidence="3" type="ORF">GCM10007036_39930</name>
</gene>
<evidence type="ECO:0000313" key="4">
    <source>
        <dbReference type="Proteomes" id="UP000603912"/>
    </source>
</evidence>
<evidence type="ECO:0000313" key="3">
    <source>
        <dbReference type="EMBL" id="GGH29770.1"/>
    </source>
</evidence>
<feature type="signal peptide" evidence="2">
    <location>
        <begin position="1"/>
        <end position="21"/>
    </location>
</feature>
<dbReference type="SMART" id="SM00671">
    <property type="entry name" value="SEL1"/>
    <property type="match status" value="6"/>
</dbReference>
<evidence type="ECO:0000256" key="2">
    <source>
        <dbReference type="SAM" id="SignalP"/>
    </source>
</evidence>
<dbReference type="SUPFAM" id="SSF81901">
    <property type="entry name" value="HCP-like"/>
    <property type="match status" value="2"/>
</dbReference>
<dbReference type="PANTHER" id="PTHR11102">
    <property type="entry name" value="SEL-1-LIKE PROTEIN"/>
    <property type="match status" value="1"/>
</dbReference>
<comment type="caution">
    <text evidence="3">The sequence shown here is derived from an EMBL/GenBank/DDBJ whole genome shotgun (WGS) entry which is preliminary data.</text>
</comment>
<dbReference type="InterPro" id="IPR011990">
    <property type="entry name" value="TPR-like_helical_dom_sf"/>
</dbReference>
<dbReference type="InterPro" id="IPR006597">
    <property type="entry name" value="Sel1-like"/>
</dbReference>
<dbReference type="Pfam" id="PF08238">
    <property type="entry name" value="Sel1"/>
    <property type="match status" value="6"/>
</dbReference>
<reference evidence="3" key="1">
    <citation type="journal article" date="2014" name="Int. J. Syst. Evol. Microbiol.">
        <title>Complete genome sequence of Corynebacterium casei LMG S-19264T (=DSM 44701T), isolated from a smear-ripened cheese.</title>
        <authorList>
            <consortium name="US DOE Joint Genome Institute (JGI-PGF)"/>
            <person name="Walter F."/>
            <person name="Albersmeier A."/>
            <person name="Kalinowski J."/>
            <person name="Ruckert C."/>
        </authorList>
    </citation>
    <scope>NUCLEOTIDE SEQUENCE</scope>
    <source>
        <strain evidence="3">CGMCC 1.12214</strain>
    </source>
</reference>
<protein>
    <submittedName>
        <fullName evidence="3">HcpA family protein</fullName>
    </submittedName>
</protein>
<feature type="compositionally biased region" description="Pro residues" evidence="1">
    <location>
        <begin position="32"/>
        <end position="44"/>
    </location>
</feature>
<dbReference type="Proteomes" id="UP000603912">
    <property type="component" value="Unassembled WGS sequence"/>
</dbReference>
<reference evidence="3" key="2">
    <citation type="submission" date="2020-09" db="EMBL/GenBank/DDBJ databases">
        <authorList>
            <person name="Sun Q."/>
            <person name="Zhou Y."/>
        </authorList>
    </citation>
    <scope>NUCLEOTIDE SEQUENCE</scope>
    <source>
        <strain evidence="3">CGMCC 1.12214</strain>
    </source>
</reference>
<organism evidence="3 4">
    <name type="scientific">Alsobacter metallidurans</name>
    <dbReference type="NCBI Taxonomy" id="340221"/>
    <lineage>
        <taxon>Bacteria</taxon>
        <taxon>Pseudomonadati</taxon>
        <taxon>Pseudomonadota</taxon>
        <taxon>Alphaproteobacteria</taxon>
        <taxon>Hyphomicrobiales</taxon>
        <taxon>Alsobacteraceae</taxon>
        <taxon>Alsobacter</taxon>
    </lineage>
</organism>
<dbReference type="PANTHER" id="PTHR11102:SF160">
    <property type="entry name" value="ERAD-ASSOCIATED E3 UBIQUITIN-PROTEIN LIGASE COMPONENT HRD3"/>
    <property type="match status" value="1"/>
</dbReference>
<keyword evidence="2" id="KW-0732">Signal</keyword>
<dbReference type="InterPro" id="IPR050767">
    <property type="entry name" value="Sel1_AlgK"/>
</dbReference>
<dbReference type="Gene3D" id="1.25.40.10">
    <property type="entry name" value="Tetratricopeptide repeat domain"/>
    <property type="match status" value="2"/>
</dbReference>
<evidence type="ECO:0000256" key="1">
    <source>
        <dbReference type="SAM" id="MobiDB-lite"/>
    </source>
</evidence>
<name>A0A917MJ53_9HYPH</name>
<dbReference type="AlphaFoldDB" id="A0A917MJ53"/>
<proteinExistence type="predicted"/>
<accession>A0A917MJ53</accession>
<sequence length="329" mass="34804">MRAARLGAAFAALMAAQAGHAQTTTPETSAPAAPPQPSATPPAPETAAPATPAQPLDVAYGAYQRGLYITAFREATKRIAEDPNDAAAMTLLGELYSAGLGVAQDWTKAAEWYRLAAGRGDPNAAFALAMLKLDGKGTPRDAAEGRRLLESAADAVPDAAYTLGLMLLQENKAESDKRAVQLFRDAADAGDADGEYALAVVLRDGRGVPRDNAQAAAWMGRAARDRNVSAQVEYGIMLFNGDGVRKDETAGAKMFLSAAEQGNPVAQNRLARIYAAGRGLPKNPVEAAKWHAIATNQGIKDPWLDENLKGLSPEDRRKADEAVRKWLGN</sequence>
<feature type="region of interest" description="Disordered" evidence="1">
    <location>
        <begin position="19"/>
        <end position="51"/>
    </location>
</feature>
<feature type="chain" id="PRO_5038032135" evidence="2">
    <location>
        <begin position="22"/>
        <end position="329"/>
    </location>
</feature>
<keyword evidence="4" id="KW-1185">Reference proteome</keyword>